<dbReference type="Gene3D" id="3.30.1490.70">
    <property type="match status" value="1"/>
</dbReference>
<dbReference type="Proteomes" id="UP000604117">
    <property type="component" value="Unassembled WGS sequence"/>
</dbReference>
<dbReference type="EMBL" id="BONE01000062">
    <property type="protein sequence ID" value="GIF76468.1"/>
    <property type="molecule type" value="Genomic_DNA"/>
</dbReference>
<reference evidence="7 8" key="1">
    <citation type="submission" date="2021-01" db="EMBL/GenBank/DDBJ databases">
        <title>Whole genome shotgun sequence of Asanoa siamensis NBRC 107932.</title>
        <authorList>
            <person name="Komaki H."/>
            <person name="Tamura T."/>
        </authorList>
    </citation>
    <scope>NUCLEOTIDE SEQUENCE [LARGE SCALE GENOMIC DNA]</scope>
    <source>
        <strain evidence="7 8">NBRC 107932</strain>
    </source>
</reference>
<dbReference type="Pfam" id="PF01068">
    <property type="entry name" value="DNA_ligase_A_M"/>
    <property type="match status" value="1"/>
</dbReference>
<dbReference type="PANTHER" id="PTHR45674">
    <property type="entry name" value="DNA LIGASE 1/3 FAMILY MEMBER"/>
    <property type="match status" value="1"/>
</dbReference>
<keyword evidence="8" id="KW-1185">Reference proteome</keyword>
<evidence type="ECO:0000256" key="5">
    <source>
        <dbReference type="SAM" id="MobiDB-lite"/>
    </source>
</evidence>
<proteinExistence type="inferred from homology"/>
<sequence length="334" mass="37028">MSPAARRKPPGLGWPPVIEPMLAVPGEIPTSAGWAYEFKWDGVRTVAYTDGRGGIRLRSRNDLDVTASYPELGVVADLVGRRRVVLDGEIVTFDRRGVSSFSALQRRMHVIDPSPTLISSTPVVYGVFDVLFLDEPLTARPWHERRAVLDDLGIDELPVLVAPYFERDPDAVMATARERGLEGVVSKRVDAVYHPGRRSPAWLKTPFIQTTEVVIVGWKPGAGRRAGTIGSLTLGAYDERKRLVYCGGVGTGFTEDMLAELLDLVRPLETDTSPLAQDIPTADRRGVRWVRPKLVGEVVFRSVTPDGRLRHPAWRGLRPDRRPREAHLPRPTGP</sequence>
<feature type="domain" description="ATP-dependent DNA ligase family profile" evidence="6">
    <location>
        <begin position="116"/>
        <end position="238"/>
    </location>
</feature>
<dbReference type="NCBIfam" id="TIGR02779">
    <property type="entry name" value="NHEJ_ligase_lig"/>
    <property type="match status" value="1"/>
</dbReference>
<dbReference type="InterPro" id="IPR012340">
    <property type="entry name" value="NA-bd_OB-fold"/>
</dbReference>
<evidence type="ECO:0000313" key="7">
    <source>
        <dbReference type="EMBL" id="GIF76468.1"/>
    </source>
</evidence>
<dbReference type="InterPro" id="IPR012310">
    <property type="entry name" value="DNA_ligase_ATP-dep_cent"/>
</dbReference>
<dbReference type="InterPro" id="IPR050191">
    <property type="entry name" value="ATP-dep_DNA_ligase"/>
</dbReference>
<protein>
    <recommendedName>
        <fullName evidence="2">DNA ligase (ATP)</fullName>
        <ecNumber evidence="2">6.5.1.1</ecNumber>
    </recommendedName>
</protein>
<dbReference type="SUPFAM" id="SSF56091">
    <property type="entry name" value="DNA ligase/mRNA capping enzyme, catalytic domain"/>
    <property type="match status" value="1"/>
</dbReference>
<dbReference type="InterPro" id="IPR012309">
    <property type="entry name" value="DNA_ligase_ATP-dep_C"/>
</dbReference>
<dbReference type="Gene3D" id="2.40.50.140">
    <property type="entry name" value="Nucleic acid-binding proteins"/>
    <property type="match status" value="1"/>
</dbReference>
<evidence type="ECO:0000256" key="4">
    <source>
        <dbReference type="ARBA" id="ARBA00034003"/>
    </source>
</evidence>
<organism evidence="7 8">
    <name type="scientific">Asanoa siamensis</name>
    <dbReference type="NCBI Taxonomy" id="926357"/>
    <lineage>
        <taxon>Bacteria</taxon>
        <taxon>Bacillati</taxon>
        <taxon>Actinomycetota</taxon>
        <taxon>Actinomycetes</taxon>
        <taxon>Micromonosporales</taxon>
        <taxon>Micromonosporaceae</taxon>
        <taxon>Asanoa</taxon>
    </lineage>
</organism>
<dbReference type="PANTHER" id="PTHR45674:SF4">
    <property type="entry name" value="DNA LIGASE 1"/>
    <property type="match status" value="1"/>
</dbReference>
<accession>A0ABQ4CYU2</accession>
<gene>
    <name evidence="7" type="ORF">Asi02nite_59860</name>
</gene>
<comment type="catalytic activity">
    <reaction evidence="4">
        <text>ATP + (deoxyribonucleotide)n-3'-hydroxyl + 5'-phospho-(deoxyribonucleotide)m = (deoxyribonucleotide)n+m + AMP + diphosphate.</text>
        <dbReference type="EC" id="6.5.1.1"/>
    </reaction>
</comment>
<evidence type="ECO:0000259" key="6">
    <source>
        <dbReference type="PROSITE" id="PS50160"/>
    </source>
</evidence>
<keyword evidence="3" id="KW-0436">Ligase</keyword>
<comment type="caution">
    <text evidence="7">The sequence shown here is derived from an EMBL/GenBank/DDBJ whole genome shotgun (WGS) entry which is preliminary data.</text>
</comment>
<dbReference type="Gene3D" id="3.30.470.30">
    <property type="entry name" value="DNA ligase/mRNA capping enzyme"/>
    <property type="match status" value="1"/>
</dbReference>
<evidence type="ECO:0000256" key="2">
    <source>
        <dbReference type="ARBA" id="ARBA00012727"/>
    </source>
</evidence>
<name>A0ABQ4CYU2_9ACTN</name>
<dbReference type="Pfam" id="PF04679">
    <property type="entry name" value="DNA_ligase_A_C"/>
    <property type="match status" value="1"/>
</dbReference>
<evidence type="ECO:0000256" key="3">
    <source>
        <dbReference type="ARBA" id="ARBA00022598"/>
    </source>
</evidence>
<dbReference type="InterPro" id="IPR014146">
    <property type="entry name" value="LigD_ligase_dom"/>
</dbReference>
<evidence type="ECO:0000256" key="1">
    <source>
        <dbReference type="ARBA" id="ARBA00007572"/>
    </source>
</evidence>
<feature type="region of interest" description="Disordered" evidence="5">
    <location>
        <begin position="311"/>
        <end position="334"/>
    </location>
</feature>
<dbReference type="PROSITE" id="PS50160">
    <property type="entry name" value="DNA_LIGASE_A3"/>
    <property type="match status" value="1"/>
</dbReference>
<feature type="compositionally biased region" description="Basic and acidic residues" evidence="5">
    <location>
        <begin position="317"/>
        <end position="328"/>
    </location>
</feature>
<evidence type="ECO:0000313" key="8">
    <source>
        <dbReference type="Proteomes" id="UP000604117"/>
    </source>
</evidence>
<comment type="similarity">
    <text evidence="1">Belongs to the ATP-dependent DNA ligase family.</text>
</comment>
<dbReference type="SUPFAM" id="SSF50249">
    <property type="entry name" value="Nucleic acid-binding proteins"/>
    <property type="match status" value="1"/>
</dbReference>
<dbReference type="CDD" id="cd07971">
    <property type="entry name" value="OBF_DNA_ligase_LigD"/>
    <property type="match status" value="1"/>
</dbReference>
<dbReference type="CDD" id="cd07906">
    <property type="entry name" value="Adenylation_DNA_ligase_LigD_LigC"/>
    <property type="match status" value="1"/>
</dbReference>
<dbReference type="EC" id="6.5.1.1" evidence="2"/>
<dbReference type="RefSeq" id="WP_203717340.1">
    <property type="nucleotide sequence ID" value="NZ_BONE01000062.1"/>
</dbReference>